<sequence length="407" mass="44837">MRYPVRSSSIQSEDELSRSKIGEELSRGLDRRRVVSWTRSEESCLVWRIEFVRRCGLDWRCVVSSGGFHSILCLNCISYGGLSSSGGVGSIGGVCLVSFGDIDLILSGDKVPTSFNQNYVDQLKAHIVKLNDIPEGVLVRSELSRVWRNLMCDPVLRHSDNTVMSIYGFLCMPSLDKATVRMEPNGLDTSILGRVADRTTSPSPASIVIPRASLEEIVVTRPDRKVVTKADHAVKRKASTGPKISTNAAKKTRSSKKRSRTEFAMEDNGNLNDVSQDTKVEAHAELSGDVRKATRARFYASHGVSEDASSPSQEAVSAPDTQPLDADAGADEIASDGNVDPYYEARVSNTAGDVLERDLLPFVPGPYYIPYPYDKGYGSESPPNTKDDWEEIHGVNLDLRKRKLYKD</sequence>
<reference evidence="2" key="1">
    <citation type="journal article" date="2019" name="Sci. Rep.">
        <title>Draft genome of Tanacetum cinerariifolium, the natural source of mosquito coil.</title>
        <authorList>
            <person name="Yamashiro T."/>
            <person name="Shiraishi A."/>
            <person name="Satake H."/>
            <person name="Nakayama K."/>
        </authorList>
    </citation>
    <scope>NUCLEOTIDE SEQUENCE</scope>
</reference>
<proteinExistence type="predicted"/>
<comment type="caution">
    <text evidence="2">The sequence shown here is derived from an EMBL/GenBank/DDBJ whole genome shotgun (WGS) entry which is preliminary data.</text>
</comment>
<feature type="region of interest" description="Disordered" evidence="1">
    <location>
        <begin position="301"/>
        <end position="337"/>
    </location>
</feature>
<feature type="non-terminal residue" evidence="2">
    <location>
        <position position="407"/>
    </location>
</feature>
<dbReference type="EMBL" id="BKCJ010412928">
    <property type="protein sequence ID" value="GFA37312.1"/>
    <property type="molecule type" value="Genomic_DNA"/>
</dbReference>
<feature type="region of interest" description="Disordered" evidence="1">
    <location>
        <begin position="234"/>
        <end position="277"/>
    </location>
</feature>
<gene>
    <name evidence="2" type="ORF">Tci_609284</name>
</gene>
<protein>
    <submittedName>
        <fullName evidence="2">Uncharacterized protein</fullName>
    </submittedName>
</protein>
<evidence type="ECO:0000313" key="2">
    <source>
        <dbReference type="EMBL" id="GFA37312.1"/>
    </source>
</evidence>
<name>A0A699JIT1_TANCI</name>
<dbReference type="AlphaFoldDB" id="A0A699JIT1"/>
<accession>A0A699JIT1</accession>
<evidence type="ECO:0000256" key="1">
    <source>
        <dbReference type="SAM" id="MobiDB-lite"/>
    </source>
</evidence>
<feature type="compositionally biased region" description="Basic residues" evidence="1">
    <location>
        <begin position="250"/>
        <end position="259"/>
    </location>
</feature>
<organism evidence="2">
    <name type="scientific">Tanacetum cinerariifolium</name>
    <name type="common">Dalmatian daisy</name>
    <name type="synonym">Chrysanthemum cinerariifolium</name>
    <dbReference type="NCBI Taxonomy" id="118510"/>
    <lineage>
        <taxon>Eukaryota</taxon>
        <taxon>Viridiplantae</taxon>
        <taxon>Streptophyta</taxon>
        <taxon>Embryophyta</taxon>
        <taxon>Tracheophyta</taxon>
        <taxon>Spermatophyta</taxon>
        <taxon>Magnoliopsida</taxon>
        <taxon>eudicotyledons</taxon>
        <taxon>Gunneridae</taxon>
        <taxon>Pentapetalae</taxon>
        <taxon>asterids</taxon>
        <taxon>campanulids</taxon>
        <taxon>Asterales</taxon>
        <taxon>Asteraceae</taxon>
        <taxon>Asteroideae</taxon>
        <taxon>Anthemideae</taxon>
        <taxon>Anthemidinae</taxon>
        <taxon>Tanacetum</taxon>
    </lineage>
</organism>